<evidence type="ECO:0000313" key="2">
    <source>
        <dbReference type="EMBL" id="QHU21027.1"/>
    </source>
</evidence>
<keyword evidence="1" id="KW-0472">Membrane</keyword>
<name>A0A6C0KWH1_9ZZZZ</name>
<proteinExistence type="predicted"/>
<feature type="transmembrane region" description="Helical" evidence="1">
    <location>
        <begin position="14"/>
        <end position="31"/>
    </location>
</feature>
<sequence length="82" mass="9832">MALGRNNENKIRKISVKYSWIFFLHYIPILWNNDFKFVAIHVLVYICGFVLYTSKIIKNVYINNAIMHCGLILNNWFAFRFV</sequence>
<reference evidence="2" key="1">
    <citation type="journal article" date="2020" name="Nature">
        <title>Giant virus diversity and host interactions through global metagenomics.</title>
        <authorList>
            <person name="Schulz F."/>
            <person name="Roux S."/>
            <person name="Paez-Espino D."/>
            <person name="Jungbluth S."/>
            <person name="Walsh D.A."/>
            <person name="Denef V.J."/>
            <person name="McMahon K.D."/>
            <person name="Konstantinidis K.T."/>
            <person name="Eloe-Fadrosh E.A."/>
            <person name="Kyrpides N.C."/>
            <person name="Woyke T."/>
        </authorList>
    </citation>
    <scope>NUCLEOTIDE SEQUENCE</scope>
    <source>
        <strain evidence="2">GVMAG-S-3300013094-100</strain>
    </source>
</reference>
<feature type="transmembrane region" description="Helical" evidence="1">
    <location>
        <begin position="37"/>
        <end position="53"/>
    </location>
</feature>
<evidence type="ECO:0000256" key="1">
    <source>
        <dbReference type="SAM" id="Phobius"/>
    </source>
</evidence>
<organism evidence="2">
    <name type="scientific">viral metagenome</name>
    <dbReference type="NCBI Taxonomy" id="1070528"/>
    <lineage>
        <taxon>unclassified sequences</taxon>
        <taxon>metagenomes</taxon>
        <taxon>organismal metagenomes</taxon>
    </lineage>
</organism>
<keyword evidence="1" id="KW-0812">Transmembrane</keyword>
<protein>
    <submittedName>
        <fullName evidence="2">Uncharacterized protein</fullName>
    </submittedName>
</protein>
<accession>A0A6C0KWH1</accession>
<dbReference type="EMBL" id="MN740977">
    <property type="protein sequence ID" value="QHU21027.1"/>
    <property type="molecule type" value="Genomic_DNA"/>
</dbReference>
<keyword evidence="1" id="KW-1133">Transmembrane helix</keyword>
<dbReference type="AlphaFoldDB" id="A0A6C0KWH1"/>